<evidence type="ECO:0000313" key="2">
    <source>
        <dbReference type="EMBL" id="KYK59525.1"/>
    </source>
</evidence>
<organism evidence="2 3">
    <name type="scientific">Drechmeria coniospora</name>
    <name type="common">Nematophagous fungus</name>
    <name type="synonym">Meria coniospora</name>
    <dbReference type="NCBI Taxonomy" id="98403"/>
    <lineage>
        <taxon>Eukaryota</taxon>
        <taxon>Fungi</taxon>
        <taxon>Dikarya</taxon>
        <taxon>Ascomycota</taxon>
        <taxon>Pezizomycotina</taxon>
        <taxon>Sordariomycetes</taxon>
        <taxon>Hypocreomycetidae</taxon>
        <taxon>Hypocreales</taxon>
        <taxon>Ophiocordycipitaceae</taxon>
        <taxon>Drechmeria</taxon>
    </lineage>
</organism>
<feature type="compositionally biased region" description="Polar residues" evidence="1">
    <location>
        <begin position="65"/>
        <end position="77"/>
    </location>
</feature>
<name>A0A151GQY3_DRECN</name>
<feature type="compositionally biased region" description="Basic and acidic residues" evidence="1">
    <location>
        <begin position="78"/>
        <end position="95"/>
    </location>
</feature>
<dbReference type="InParanoid" id="A0A151GQY3"/>
<evidence type="ECO:0000256" key="1">
    <source>
        <dbReference type="SAM" id="MobiDB-lite"/>
    </source>
</evidence>
<accession>A0A151GQY3</accession>
<evidence type="ECO:0000313" key="3">
    <source>
        <dbReference type="Proteomes" id="UP000076580"/>
    </source>
</evidence>
<dbReference type="RefSeq" id="XP_040658877.1">
    <property type="nucleotide sequence ID" value="XM_040797994.1"/>
</dbReference>
<reference evidence="2 3" key="1">
    <citation type="journal article" date="2016" name="Sci. Rep.">
        <title>Insights into Adaptations to a Near-Obligate Nematode Endoparasitic Lifestyle from the Finished Genome of Drechmeria coniospora.</title>
        <authorList>
            <person name="Zhang L."/>
            <person name="Zhou Z."/>
            <person name="Guo Q."/>
            <person name="Fokkens L."/>
            <person name="Miskei M."/>
            <person name="Pocsi I."/>
            <person name="Zhang W."/>
            <person name="Chen M."/>
            <person name="Wang L."/>
            <person name="Sun Y."/>
            <person name="Donzelli B.G."/>
            <person name="Gibson D.M."/>
            <person name="Nelson D.R."/>
            <person name="Luo J.G."/>
            <person name="Rep M."/>
            <person name="Liu H."/>
            <person name="Yang S."/>
            <person name="Wang J."/>
            <person name="Krasnoff S.B."/>
            <person name="Xu Y."/>
            <person name="Molnar I."/>
            <person name="Lin M."/>
        </authorList>
    </citation>
    <scope>NUCLEOTIDE SEQUENCE [LARGE SCALE GENOMIC DNA]</scope>
    <source>
        <strain evidence="2 3">ARSEF 6962</strain>
    </source>
</reference>
<protein>
    <submittedName>
        <fullName evidence="2">Uncharacterized protein</fullName>
    </submittedName>
</protein>
<comment type="caution">
    <text evidence="2">The sequence shown here is derived from an EMBL/GenBank/DDBJ whole genome shotgun (WGS) entry which is preliminary data.</text>
</comment>
<feature type="region of interest" description="Disordered" evidence="1">
    <location>
        <begin position="1"/>
        <end position="130"/>
    </location>
</feature>
<proteinExistence type="predicted"/>
<dbReference type="EMBL" id="LAYC01000001">
    <property type="protein sequence ID" value="KYK59525.1"/>
    <property type="molecule type" value="Genomic_DNA"/>
</dbReference>
<dbReference type="Proteomes" id="UP000076580">
    <property type="component" value="Chromosome 01"/>
</dbReference>
<gene>
    <name evidence="2" type="ORF">DCS_00655</name>
</gene>
<sequence>MARPHRRPTELTGGGCARGPLLGVLDSLALSRRRDAAATSRPPSLVSDDAADGGGAPPDARSWASPKTTPMANTRNTTHGDGRRCRASSRRERSGRARRTVGTVGAQSRRMRIDGATQRRRASCTRAHGGMEEAWRRGVPRRWDAGAG</sequence>
<dbReference type="GeneID" id="63713298"/>
<keyword evidence="3" id="KW-1185">Reference proteome</keyword>
<dbReference type="AlphaFoldDB" id="A0A151GQY3"/>